<dbReference type="AlphaFoldDB" id="A0A285IXH7"/>
<evidence type="ECO:0000313" key="2">
    <source>
        <dbReference type="Proteomes" id="UP000219612"/>
    </source>
</evidence>
<proteinExistence type="predicted"/>
<sequence length="221" mass="24479">MGVDLEVSRAVPSLYAARYPLSEAEVVEYVERAPDMSMAPWLTPGIDFRLIEVADGAWTRYTGGMVAMKNPDDARCRQMAAMATALDAWLMFESVQIVTVEGDRVMTRDIVMADLPYPRYYLTRDAPIEVGEWAEVVAEQADFAWETRIEARLPSGRRWIDCPPVACWTGHPSGKPVPFHLDDVSDDSVDVGQPDGLTLERMRALAAVLGGWVSDGSGKRV</sequence>
<name>A0A285IXH7_9ACTN</name>
<dbReference type="EMBL" id="OBDY01000013">
    <property type="protein sequence ID" value="SNY52658.1"/>
    <property type="molecule type" value="Genomic_DNA"/>
</dbReference>
<reference evidence="1 2" key="1">
    <citation type="submission" date="2017-09" db="EMBL/GenBank/DDBJ databases">
        <authorList>
            <person name="Ehlers B."/>
            <person name="Leendertz F.H."/>
        </authorList>
    </citation>
    <scope>NUCLEOTIDE SEQUENCE [LARGE SCALE GENOMIC DNA]</scope>
    <source>
        <strain evidence="1 2">CGMCC 4.6857</strain>
    </source>
</reference>
<dbReference type="OrthoDB" id="981250at2"/>
<dbReference type="Proteomes" id="UP000219612">
    <property type="component" value="Unassembled WGS sequence"/>
</dbReference>
<accession>A0A285IXH7</accession>
<organism evidence="1 2">
    <name type="scientific">Paractinoplanes atraurantiacus</name>
    <dbReference type="NCBI Taxonomy" id="1036182"/>
    <lineage>
        <taxon>Bacteria</taxon>
        <taxon>Bacillati</taxon>
        <taxon>Actinomycetota</taxon>
        <taxon>Actinomycetes</taxon>
        <taxon>Micromonosporales</taxon>
        <taxon>Micromonosporaceae</taxon>
        <taxon>Paractinoplanes</taxon>
    </lineage>
</organism>
<dbReference type="RefSeq" id="WP_097322929.1">
    <property type="nucleotide sequence ID" value="NZ_OBDY01000013.1"/>
</dbReference>
<keyword evidence="2" id="KW-1185">Reference proteome</keyword>
<evidence type="ECO:0000313" key="1">
    <source>
        <dbReference type="EMBL" id="SNY52658.1"/>
    </source>
</evidence>
<protein>
    <submittedName>
        <fullName evidence="1">Uncharacterized protein</fullName>
    </submittedName>
</protein>
<gene>
    <name evidence="1" type="ORF">SAMN05421748_11360</name>
</gene>